<reference evidence="3" key="1">
    <citation type="submission" date="2012-11" db="EMBL/GenBank/DDBJ databases">
        <title>Dependencies among metagenomic species, viruses, plasmids and units of genetic variation.</title>
        <authorList>
            <person name="Nielsen H.B."/>
            <person name="Almeida M."/>
            <person name="Juncker A.S."/>
            <person name="Rasmussen S."/>
            <person name="Li J."/>
            <person name="Sunagawa S."/>
            <person name="Plichta D."/>
            <person name="Gautier L."/>
            <person name="Le Chatelier E."/>
            <person name="Peletier E."/>
            <person name="Bonde I."/>
            <person name="Nielsen T."/>
            <person name="Manichanh C."/>
            <person name="Arumugam M."/>
            <person name="Batto J."/>
            <person name="Santos M.B.Q.D."/>
            <person name="Blom N."/>
            <person name="Borruel N."/>
            <person name="Burgdorf K.S."/>
            <person name="Boumezbeur F."/>
            <person name="Casellas F."/>
            <person name="Dore J."/>
            <person name="Guarner F."/>
            <person name="Hansen T."/>
            <person name="Hildebrand F."/>
            <person name="Kaas R.S."/>
            <person name="Kennedy S."/>
            <person name="Kristiansen K."/>
            <person name="Kultima J.R."/>
            <person name="Leonard P."/>
            <person name="Levenez F."/>
            <person name="Lund O."/>
            <person name="Moumen B."/>
            <person name="Le Paslier D."/>
            <person name="Pons N."/>
            <person name="Pedersen O."/>
            <person name="Prifti E."/>
            <person name="Qin J."/>
            <person name="Raes J."/>
            <person name="Tap J."/>
            <person name="Tims S."/>
            <person name="Ussery D.W."/>
            <person name="Yamada T."/>
            <person name="MetaHit consortium"/>
            <person name="Renault P."/>
            <person name="Sicheritz-Ponten T."/>
            <person name="Bork P."/>
            <person name="Wang J."/>
            <person name="Brunak S."/>
            <person name="Ehrlich S.D."/>
        </authorList>
    </citation>
    <scope>NUCLEOTIDE SEQUENCE [LARGE SCALE GENOMIC DNA]</scope>
</reference>
<comment type="caution">
    <text evidence="3">The sequence shown here is derived from an EMBL/GenBank/DDBJ whole genome shotgun (WGS) entry which is preliminary data.</text>
</comment>
<evidence type="ECO:0000256" key="1">
    <source>
        <dbReference type="ARBA" id="ARBA00023125"/>
    </source>
</evidence>
<sequence length="365" mass="41642">MAAKKTGISLDLIIHPGETIADVLEERGLTQVELAARTGVTPAYISNVISGKKNISANFAMSLEYALGVPKSFWLNLQANYDAELLEYNEEHTITEEEKNVRKKLSEIIKYLRDTLKIPEKQSINDNILSLRTIFQVSNLCNLKDLVPSGAFRLATSTTVDPYVLGAWLRICQMGAKSAFETQFDEDEVNTLIAELKAIMTNEHCDLQAELSSVMMKHGIDFSVVHNFRGAPVHGYICQRSDNCYQMALTIRGAYADIFWFSLFHELGHIVNGDVSKTQKFIDIVETEQTNREIEADKFATNALIDHHDYIRFIRSEDFSIGSIKRFAKTQNIMPYMVIGRLQKEGKVPYNWFSDYKLRYKWAER</sequence>
<evidence type="ECO:0000313" key="4">
    <source>
        <dbReference type="Proteomes" id="UP000017938"/>
    </source>
</evidence>
<accession>R6U7G8</accession>
<organism evidence="3 4">
    <name type="scientific">Candidatus Colimorpha enterica</name>
    <dbReference type="NCBI Taxonomy" id="3083063"/>
    <lineage>
        <taxon>Bacteria</taxon>
        <taxon>Pseudomonadati</taxon>
        <taxon>Bacteroidota</taxon>
        <taxon>Bacteroidia</taxon>
        <taxon>Bacteroidales</taxon>
        <taxon>Candidatus Colimorpha</taxon>
    </lineage>
</organism>
<dbReference type="CDD" id="cd00093">
    <property type="entry name" value="HTH_XRE"/>
    <property type="match status" value="1"/>
</dbReference>
<dbReference type="Gene3D" id="1.10.260.40">
    <property type="entry name" value="lambda repressor-like DNA-binding domains"/>
    <property type="match status" value="1"/>
</dbReference>
<protein>
    <recommendedName>
        <fullName evidence="2">HTH cro/C1-type domain-containing protein</fullName>
    </recommendedName>
</protein>
<dbReference type="STRING" id="1263015.BN580_00139"/>
<proteinExistence type="predicted"/>
<evidence type="ECO:0000259" key="2">
    <source>
        <dbReference type="PROSITE" id="PS50943"/>
    </source>
</evidence>
<feature type="domain" description="HTH cro/C1-type" evidence="2">
    <location>
        <begin position="20"/>
        <end position="74"/>
    </location>
</feature>
<dbReference type="InterPro" id="IPR013430">
    <property type="entry name" value="Toxin_antidote_HigA"/>
</dbReference>
<dbReference type="PROSITE" id="PS50943">
    <property type="entry name" value="HTH_CROC1"/>
    <property type="match status" value="1"/>
</dbReference>
<dbReference type="SUPFAM" id="SSF47413">
    <property type="entry name" value="lambda repressor-like DNA-binding domains"/>
    <property type="match status" value="1"/>
</dbReference>
<dbReference type="NCBIfam" id="TIGR02607">
    <property type="entry name" value="antidote_HigA"/>
    <property type="match status" value="1"/>
</dbReference>
<dbReference type="Proteomes" id="UP000017938">
    <property type="component" value="Unassembled WGS sequence"/>
</dbReference>
<dbReference type="AlphaFoldDB" id="R6U7G8"/>
<dbReference type="Pfam" id="PF01381">
    <property type="entry name" value="HTH_3"/>
    <property type="match status" value="1"/>
</dbReference>
<dbReference type="SMART" id="SM00530">
    <property type="entry name" value="HTH_XRE"/>
    <property type="match status" value="1"/>
</dbReference>
<dbReference type="PANTHER" id="PTHR36924">
    <property type="entry name" value="ANTITOXIN HIGA-1"/>
    <property type="match status" value="1"/>
</dbReference>
<dbReference type="InterPro" id="IPR001387">
    <property type="entry name" value="Cro/C1-type_HTH"/>
</dbReference>
<dbReference type="InterPro" id="IPR010982">
    <property type="entry name" value="Lambda_DNA-bd_dom_sf"/>
</dbReference>
<dbReference type="EMBL" id="CBFW010000335">
    <property type="protein sequence ID" value="CDC76001.1"/>
    <property type="molecule type" value="Genomic_DNA"/>
</dbReference>
<dbReference type="GO" id="GO:0003677">
    <property type="term" value="F:DNA binding"/>
    <property type="evidence" value="ECO:0007669"/>
    <property type="project" value="UniProtKB-KW"/>
</dbReference>
<name>R6U7G8_9BACT</name>
<keyword evidence="1" id="KW-0238">DNA-binding</keyword>
<gene>
    <name evidence="3" type="ORF">BN580_00139</name>
</gene>
<evidence type="ECO:0000313" key="3">
    <source>
        <dbReference type="EMBL" id="CDC76001.1"/>
    </source>
</evidence>
<dbReference type="PANTHER" id="PTHR36924:SF1">
    <property type="entry name" value="ANTITOXIN HIGA-1"/>
    <property type="match status" value="1"/>
</dbReference>